<dbReference type="SUPFAM" id="SSF56762">
    <property type="entry name" value="HydB/Nqo4-like"/>
    <property type="match status" value="1"/>
</dbReference>
<keyword evidence="1" id="KW-0874">Quinone</keyword>
<dbReference type="GO" id="GO:0050136">
    <property type="term" value="F:NADH dehydrogenase (quinone) (non-electrogenic) activity"/>
    <property type="evidence" value="ECO:0007669"/>
    <property type="project" value="UniProtKB-UniRule"/>
</dbReference>
<evidence type="ECO:0000313" key="3">
    <source>
        <dbReference type="EMBL" id="QDT53719.1"/>
    </source>
</evidence>
<proteinExistence type="inferred from homology"/>
<dbReference type="Gene3D" id="1.10.645.10">
    <property type="entry name" value="Cytochrome-c3 Hydrogenase, chain B"/>
    <property type="match status" value="1"/>
</dbReference>
<dbReference type="GO" id="GO:0048038">
    <property type="term" value="F:quinone binding"/>
    <property type="evidence" value="ECO:0007669"/>
    <property type="project" value="UniProtKB-KW"/>
</dbReference>
<dbReference type="PANTHER" id="PTHR11993">
    <property type="entry name" value="NADH-UBIQUINONE OXIDOREDUCTASE 49 KDA SUBUNIT"/>
    <property type="match status" value="1"/>
</dbReference>
<name>A0A517SC66_9PLAN</name>
<dbReference type="InterPro" id="IPR022885">
    <property type="entry name" value="NDH1_su_D/H"/>
</dbReference>
<accession>A0A517SC66</accession>
<reference evidence="3 4" key="1">
    <citation type="submission" date="2019-02" db="EMBL/GenBank/DDBJ databases">
        <title>Deep-cultivation of Planctomycetes and their phenomic and genomic characterization uncovers novel biology.</title>
        <authorList>
            <person name="Wiegand S."/>
            <person name="Jogler M."/>
            <person name="Boedeker C."/>
            <person name="Pinto D."/>
            <person name="Vollmers J."/>
            <person name="Rivas-Marin E."/>
            <person name="Kohn T."/>
            <person name="Peeters S.H."/>
            <person name="Heuer A."/>
            <person name="Rast P."/>
            <person name="Oberbeckmann S."/>
            <person name="Bunk B."/>
            <person name="Jeske O."/>
            <person name="Meyerdierks A."/>
            <person name="Storesund J.E."/>
            <person name="Kallscheuer N."/>
            <person name="Luecker S."/>
            <person name="Lage O.M."/>
            <person name="Pohl T."/>
            <person name="Merkel B.J."/>
            <person name="Hornburger P."/>
            <person name="Mueller R.-W."/>
            <person name="Bruemmer F."/>
            <person name="Labrenz M."/>
            <person name="Spormann A.M."/>
            <person name="Op den Camp H."/>
            <person name="Overmann J."/>
            <person name="Amann R."/>
            <person name="Jetten M.S.M."/>
            <person name="Mascher T."/>
            <person name="Medema M.H."/>
            <person name="Devos D.P."/>
            <person name="Kaster A.-K."/>
            <person name="Ovreas L."/>
            <person name="Rohde M."/>
            <person name="Galperin M.Y."/>
            <person name="Jogler C."/>
        </authorList>
    </citation>
    <scope>NUCLEOTIDE SEQUENCE [LARGE SCALE GENOMIC DNA]</scope>
    <source>
        <strain evidence="3 4">Pan44</strain>
    </source>
</reference>
<dbReference type="InterPro" id="IPR001135">
    <property type="entry name" value="NADH_Q_OxRdtase_suD"/>
</dbReference>
<sequence>MPLSLSDASPVSEADQEYHWTLNFGPQHPATHTTLRLILTLDGEKVINAVPHIGYLHSGFEKLGEHLDYNQYVTIVDRMNYISPMANELSWHHTVEKLLGIELTPRCTYLRTICAEIMRIQDHLLNVGTTALDLGAFTAFLYAFTQREKIYDIVEYASGQRFHTSYTRVGGMLYDVNNDWVQKVRDFVKGFRPAHEEINGLLTRNKIFIDRTKGIGVLSKADAINFSATGPVARASGVVRDLRKDEPYLAYNDFDFKVVCSQGGDCYARYLVRMQEMIESIKIIEQALENIPAGPLNVSVDSDVVLPAKPAVYRSIEGLIQHFEVIMPNRGYPVPMDEVYGSTETANGELGFYLVGDGSIRAYRARTRPPSFIHFGMFPSMVVGHQLSDVVAILGSINIIAAELDR</sequence>
<feature type="domain" description="NADH-quinone oxidoreductase subunit D" evidence="2">
    <location>
        <begin position="133"/>
        <end position="406"/>
    </location>
</feature>
<evidence type="ECO:0000259" key="2">
    <source>
        <dbReference type="Pfam" id="PF00346"/>
    </source>
</evidence>
<protein>
    <recommendedName>
        <fullName evidence="1">NADH-quinone oxidoreductase subunit D</fullName>
        <ecNumber evidence="1">7.1.1.-</ecNumber>
    </recommendedName>
    <alternativeName>
        <fullName evidence="1">NADH dehydrogenase I subunit D</fullName>
    </alternativeName>
    <alternativeName>
        <fullName evidence="1">NDH-1 subunit D</fullName>
    </alternativeName>
</protein>
<keyword evidence="1" id="KW-0830">Ubiquinone</keyword>
<keyword evidence="1" id="KW-1003">Cell membrane</keyword>
<dbReference type="Proteomes" id="UP000315700">
    <property type="component" value="Chromosome"/>
</dbReference>
<dbReference type="GO" id="GO:0051287">
    <property type="term" value="F:NAD binding"/>
    <property type="evidence" value="ECO:0007669"/>
    <property type="project" value="InterPro"/>
</dbReference>
<keyword evidence="1" id="KW-1278">Translocase</keyword>
<keyword evidence="1" id="KW-0472">Membrane</keyword>
<dbReference type="RefSeq" id="WP_145029150.1">
    <property type="nucleotide sequence ID" value="NZ_CP036271.1"/>
</dbReference>
<dbReference type="NCBIfam" id="TIGR01962">
    <property type="entry name" value="NuoD"/>
    <property type="match status" value="1"/>
</dbReference>
<comment type="function">
    <text evidence="1">NDH-1 shuttles electrons from NADH, via FMN and iron-sulfur (Fe-S) centers, to quinones in the respiratory chain. The immediate electron acceptor for the enzyme in this species is believed to be ubiquinone. Couples the redox reaction to proton translocation (for every two electrons transferred, four hydrogen ions are translocated across the cytoplasmic membrane), and thus conserves the redox energy in a proton gradient.</text>
</comment>
<comment type="subcellular location">
    <subcellularLocation>
        <location evidence="1">Cell membrane</location>
        <topology evidence="1">Peripheral membrane protein</topology>
        <orientation evidence="1">Cytoplasmic side</orientation>
    </subcellularLocation>
</comment>
<organism evidence="3 4">
    <name type="scientific">Caulifigura coniformis</name>
    <dbReference type="NCBI Taxonomy" id="2527983"/>
    <lineage>
        <taxon>Bacteria</taxon>
        <taxon>Pseudomonadati</taxon>
        <taxon>Planctomycetota</taxon>
        <taxon>Planctomycetia</taxon>
        <taxon>Planctomycetales</taxon>
        <taxon>Planctomycetaceae</taxon>
        <taxon>Caulifigura</taxon>
    </lineage>
</organism>
<dbReference type="GO" id="GO:0005886">
    <property type="term" value="C:plasma membrane"/>
    <property type="evidence" value="ECO:0007669"/>
    <property type="project" value="UniProtKB-SubCell"/>
</dbReference>
<evidence type="ECO:0000256" key="1">
    <source>
        <dbReference type="HAMAP-Rule" id="MF_01358"/>
    </source>
</evidence>
<dbReference type="NCBIfam" id="NF004739">
    <property type="entry name" value="PRK06075.1"/>
    <property type="match status" value="1"/>
</dbReference>
<gene>
    <name evidence="3" type="primary">nqo4_1</name>
    <name evidence="1" type="synonym">nuoD</name>
    <name evidence="3" type="ORF">Pan44_17420</name>
</gene>
<dbReference type="HAMAP" id="MF_01358">
    <property type="entry name" value="NDH1_NuoD"/>
    <property type="match status" value="1"/>
</dbReference>
<comment type="similarity">
    <text evidence="1">Belongs to the complex I 49 kDa subunit family.</text>
</comment>
<comment type="catalytic activity">
    <reaction evidence="1">
        <text>a quinone + NADH + 5 H(+)(in) = a quinol + NAD(+) + 4 H(+)(out)</text>
        <dbReference type="Rhea" id="RHEA:57888"/>
        <dbReference type="ChEBI" id="CHEBI:15378"/>
        <dbReference type="ChEBI" id="CHEBI:24646"/>
        <dbReference type="ChEBI" id="CHEBI:57540"/>
        <dbReference type="ChEBI" id="CHEBI:57945"/>
        <dbReference type="ChEBI" id="CHEBI:132124"/>
    </reaction>
</comment>
<dbReference type="EMBL" id="CP036271">
    <property type="protein sequence ID" value="QDT53719.1"/>
    <property type="molecule type" value="Genomic_DNA"/>
</dbReference>
<dbReference type="OrthoDB" id="9801496at2"/>
<dbReference type="KEGG" id="ccos:Pan44_17420"/>
<dbReference type="InterPro" id="IPR029014">
    <property type="entry name" value="NiFe-Hase_large"/>
</dbReference>
<dbReference type="FunCoup" id="A0A517SC66">
    <property type="interactions" value="394"/>
</dbReference>
<keyword evidence="3" id="KW-0560">Oxidoreductase</keyword>
<dbReference type="InParanoid" id="A0A517SC66"/>
<keyword evidence="1" id="KW-0813">Transport</keyword>
<dbReference type="AlphaFoldDB" id="A0A517SC66"/>
<keyword evidence="1" id="KW-0520">NAD</keyword>
<keyword evidence="4" id="KW-1185">Reference proteome</keyword>
<dbReference type="PANTHER" id="PTHR11993:SF10">
    <property type="entry name" value="NADH DEHYDROGENASE [UBIQUINONE] IRON-SULFUR PROTEIN 2, MITOCHONDRIAL"/>
    <property type="match status" value="1"/>
</dbReference>
<evidence type="ECO:0000313" key="4">
    <source>
        <dbReference type="Proteomes" id="UP000315700"/>
    </source>
</evidence>
<dbReference type="EC" id="7.1.1.-" evidence="1"/>
<comment type="subunit">
    <text evidence="1">NDH-1 is composed of 14 different subunits. Subunits NuoB, C, D, E, F, and G constitute the peripheral sector of the complex.</text>
</comment>
<dbReference type="Pfam" id="PF00346">
    <property type="entry name" value="Complex1_49kDa"/>
    <property type="match status" value="1"/>
</dbReference>